<gene>
    <name evidence="1" type="ordered locus">Solca_1472</name>
</gene>
<dbReference type="HOGENOM" id="CLU_3066268_0_0_10"/>
<dbReference type="EMBL" id="CP003349">
    <property type="protein sequence ID" value="AFD06551.1"/>
    <property type="molecule type" value="Genomic_DNA"/>
</dbReference>
<dbReference type="KEGG" id="scn:Solca_1472"/>
<keyword evidence="2" id="KW-1185">Reference proteome</keyword>
<sequence length="53" mass="5653">MYLGKVNVIGLPTVPESKTLCGLFDLPIDHSLSILFSSILSSNDLCLMASALN</sequence>
<proteinExistence type="predicted"/>
<name>H8KQD5_SOLCM</name>
<reference evidence="1" key="1">
    <citation type="submission" date="2012-02" db="EMBL/GenBank/DDBJ databases">
        <title>The complete genome of Solitalea canadensis DSM 3403.</title>
        <authorList>
            <consortium name="US DOE Joint Genome Institute (JGI-PGF)"/>
            <person name="Lucas S."/>
            <person name="Copeland A."/>
            <person name="Lapidus A."/>
            <person name="Glavina del Rio T."/>
            <person name="Dalin E."/>
            <person name="Tice H."/>
            <person name="Bruce D."/>
            <person name="Goodwin L."/>
            <person name="Pitluck S."/>
            <person name="Peters L."/>
            <person name="Ovchinnikova G."/>
            <person name="Lu M."/>
            <person name="Kyrpides N."/>
            <person name="Mavromatis K."/>
            <person name="Ivanova N."/>
            <person name="Brettin T."/>
            <person name="Detter J.C."/>
            <person name="Han C."/>
            <person name="Larimer F."/>
            <person name="Land M."/>
            <person name="Hauser L."/>
            <person name="Markowitz V."/>
            <person name="Cheng J.-F."/>
            <person name="Hugenholtz P."/>
            <person name="Woyke T."/>
            <person name="Wu D."/>
            <person name="Spring S."/>
            <person name="Schroeder M."/>
            <person name="Kopitz M."/>
            <person name="Brambilla E."/>
            <person name="Klenk H.-P."/>
            <person name="Eisen J.A."/>
        </authorList>
    </citation>
    <scope>NUCLEOTIDE SEQUENCE</scope>
    <source>
        <strain evidence="1">DSM 3403</strain>
    </source>
</reference>
<dbReference type="Proteomes" id="UP000007590">
    <property type="component" value="Chromosome"/>
</dbReference>
<evidence type="ECO:0000313" key="2">
    <source>
        <dbReference type="Proteomes" id="UP000007590"/>
    </source>
</evidence>
<evidence type="ECO:0000313" key="1">
    <source>
        <dbReference type="EMBL" id="AFD06551.1"/>
    </source>
</evidence>
<dbReference type="AlphaFoldDB" id="H8KQD5"/>
<accession>H8KQD5</accession>
<organism evidence="1 2">
    <name type="scientific">Solitalea canadensis (strain ATCC 29591 / DSM 3403 / JCM 21819 / LMG 8368 / NBRC 15130 / NCIMB 12057 / USAM 9D)</name>
    <name type="common">Flexibacter canadensis</name>
    <dbReference type="NCBI Taxonomy" id="929556"/>
    <lineage>
        <taxon>Bacteria</taxon>
        <taxon>Pseudomonadati</taxon>
        <taxon>Bacteroidota</taxon>
        <taxon>Sphingobacteriia</taxon>
        <taxon>Sphingobacteriales</taxon>
        <taxon>Sphingobacteriaceae</taxon>
        <taxon>Solitalea</taxon>
    </lineage>
</organism>
<protein>
    <submittedName>
        <fullName evidence="1">Uncharacterized protein</fullName>
    </submittedName>
</protein>